<evidence type="ECO:0000313" key="2">
    <source>
        <dbReference type="EMBL" id="MFD2601111.1"/>
    </source>
</evidence>
<dbReference type="InterPro" id="IPR028973">
    <property type="entry name" value="PhnB-like"/>
</dbReference>
<dbReference type="Gene3D" id="3.10.180.10">
    <property type="entry name" value="2,3-Dihydroxybiphenyl 1,2-Dioxygenase, domain 1"/>
    <property type="match status" value="1"/>
</dbReference>
<gene>
    <name evidence="2" type="ORF">ACFSR3_03510</name>
</gene>
<reference evidence="3" key="1">
    <citation type="journal article" date="2019" name="Int. J. Syst. Evol. Microbiol.">
        <title>The Global Catalogue of Microorganisms (GCM) 10K type strain sequencing project: providing services to taxonomists for standard genome sequencing and annotation.</title>
        <authorList>
            <consortium name="The Broad Institute Genomics Platform"/>
            <consortium name="The Broad Institute Genome Sequencing Center for Infectious Disease"/>
            <person name="Wu L."/>
            <person name="Ma J."/>
        </authorList>
    </citation>
    <scope>NUCLEOTIDE SEQUENCE [LARGE SCALE GENOMIC DNA]</scope>
    <source>
        <strain evidence="3">KCTC 42107</strain>
    </source>
</reference>
<dbReference type="InterPro" id="IPR029068">
    <property type="entry name" value="Glyas_Bleomycin-R_OHBP_Dase"/>
</dbReference>
<dbReference type="Pfam" id="PF06983">
    <property type="entry name" value="3-dmu-9_3-mt"/>
    <property type="match status" value="1"/>
</dbReference>
<dbReference type="EMBL" id="JBHUMD010000005">
    <property type="protein sequence ID" value="MFD2601111.1"/>
    <property type="molecule type" value="Genomic_DNA"/>
</dbReference>
<dbReference type="InterPro" id="IPR009725">
    <property type="entry name" value="3_dmu_93_MTrfase"/>
</dbReference>
<evidence type="ECO:0000259" key="1">
    <source>
        <dbReference type="Pfam" id="PF06983"/>
    </source>
</evidence>
<evidence type="ECO:0000313" key="3">
    <source>
        <dbReference type="Proteomes" id="UP001597480"/>
    </source>
</evidence>
<keyword evidence="3" id="KW-1185">Reference proteome</keyword>
<dbReference type="PIRSF" id="PIRSF021700">
    <property type="entry name" value="3_dmu_93_MTrfase"/>
    <property type="match status" value="1"/>
</dbReference>
<comment type="caution">
    <text evidence="2">The sequence shown here is derived from an EMBL/GenBank/DDBJ whole genome shotgun (WGS) entry which is preliminary data.</text>
</comment>
<dbReference type="RefSeq" id="WP_379819738.1">
    <property type="nucleotide sequence ID" value="NZ_JBHUMD010000005.1"/>
</dbReference>
<name>A0ABW5NPV0_9FLAO</name>
<protein>
    <submittedName>
        <fullName evidence="2">VOC family protein</fullName>
    </submittedName>
</protein>
<accession>A0ABW5NPV0</accession>
<dbReference type="CDD" id="cd06588">
    <property type="entry name" value="PhnB_like"/>
    <property type="match status" value="1"/>
</dbReference>
<dbReference type="PANTHER" id="PTHR33990">
    <property type="entry name" value="PROTEIN YJDN-RELATED"/>
    <property type="match status" value="1"/>
</dbReference>
<sequence length="156" mass="17206">MQKITPCIWFNGRVEEALELYTSVFKNGKIKKVSYYGEGAPMPAGSVLTAVFELNGQEFMILNGGPHFTPNEAVSFVIECNDQQEIDHYWDSLTANGGSESMCGWLKDPFGVSWQVVPKGLGDLLNQKDADKSQKVKGALMQMKKLDIAKLKAAAE</sequence>
<organism evidence="2 3">
    <name type="scientific">Flavobacterium suzhouense</name>
    <dbReference type="NCBI Taxonomy" id="1529638"/>
    <lineage>
        <taxon>Bacteria</taxon>
        <taxon>Pseudomonadati</taxon>
        <taxon>Bacteroidota</taxon>
        <taxon>Flavobacteriia</taxon>
        <taxon>Flavobacteriales</taxon>
        <taxon>Flavobacteriaceae</taxon>
        <taxon>Flavobacterium</taxon>
    </lineage>
</organism>
<dbReference type="SUPFAM" id="SSF54593">
    <property type="entry name" value="Glyoxalase/Bleomycin resistance protein/Dihydroxybiphenyl dioxygenase"/>
    <property type="match status" value="1"/>
</dbReference>
<feature type="domain" description="PhnB-like" evidence="1">
    <location>
        <begin position="2"/>
        <end position="117"/>
    </location>
</feature>
<proteinExistence type="predicted"/>
<dbReference type="Proteomes" id="UP001597480">
    <property type="component" value="Unassembled WGS sequence"/>
</dbReference>
<dbReference type="PANTHER" id="PTHR33990:SF2">
    <property type="entry name" value="PHNB-LIKE DOMAIN-CONTAINING PROTEIN"/>
    <property type="match status" value="1"/>
</dbReference>